<gene>
    <name evidence="3" type="ORF">CURHAP_LOCUS3000</name>
</gene>
<dbReference type="SMART" id="SM00256">
    <property type="entry name" value="FBOX"/>
    <property type="match status" value="1"/>
</dbReference>
<dbReference type="InterPro" id="IPR017451">
    <property type="entry name" value="F-box-assoc_interact_dom"/>
</dbReference>
<evidence type="ECO:0000259" key="2">
    <source>
        <dbReference type="PROSITE" id="PS50181"/>
    </source>
</evidence>
<sequence>MKKTKPCCTKRAPNDEEGEEEHDQKSYILQLPDHLMVQIFCKITTKTLIQCKRVCKSWRCWLADPQFTSDLLSRTPASLLVSGYRTPTSKDTGHFFIDLDRASTLNRASSDVVLKLFSIKPNVQSSRGIHIVGSCNGFLCHELLSHVSNQLYISNPVTGESLSLPEPTNPCRTSPGKYGFGFSSISNVYKVVRIMSPIKGSEVQAMVLNVGSGIWRDIGASVNSFGITGNGIYLNGFLHWIGRRRSEGSLLICAFDIESEHFRELPLPPCSLDLKKTRVQLGVLKGWLCLIISSRVKINVWVMKDYGVKESWTKEHEIRDPLGCFGTKILKFTGKGKVLVLHLSHLHAYTPATMGLVWVEVDELPAMVVEAWDLIPSFISLKDITKGLELPGTLCQTLLCAF</sequence>
<dbReference type="SUPFAM" id="SSF81383">
    <property type="entry name" value="F-box domain"/>
    <property type="match status" value="1"/>
</dbReference>
<dbReference type="InterPro" id="IPR013187">
    <property type="entry name" value="F-box-assoc_dom_typ3"/>
</dbReference>
<dbReference type="EMBL" id="CAEKDK010000001">
    <property type="protein sequence ID" value="CAB4263185.1"/>
    <property type="molecule type" value="Genomic_DNA"/>
</dbReference>
<feature type="domain" description="F-box" evidence="2">
    <location>
        <begin position="25"/>
        <end position="71"/>
    </location>
</feature>
<dbReference type="NCBIfam" id="TIGR01640">
    <property type="entry name" value="F_box_assoc_1"/>
    <property type="match status" value="1"/>
</dbReference>
<dbReference type="InterPro" id="IPR050796">
    <property type="entry name" value="SCF_F-box_component"/>
</dbReference>
<dbReference type="PANTHER" id="PTHR31672">
    <property type="entry name" value="BNACNNG10540D PROTEIN"/>
    <property type="match status" value="1"/>
</dbReference>
<reference evidence="3 4" key="1">
    <citation type="submission" date="2020-05" db="EMBL/GenBank/DDBJ databases">
        <authorList>
            <person name="Campoy J."/>
            <person name="Schneeberger K."/>
            <person name="Spophaly S."/>
        </authorList>
    </citation>
    <scope>NUCLEOTIDE SEQUENCE [LARGE SCALE GENOMIC DNA]</scope>
    <source>
        <strain evidence="3">PruArmRojPasFocal</strain>
    </source>
</reference>
<dbReference type="AlphaFoldDB" id="A0A6J5TJN8"/>
<evidence type="ECO:0000256" key="1">
    <source>
        <dbReference type="SAM" id="MobiDB-lite"/>
    </source>
</evidence>
<proteinExistence type="predicted"/>
<dbReference type="Gene3D" id="1.20.1280.50">
    <property type="match status" value="1"/>
</dbReference>
<evidence type="ECO:0000313" key="4">
    <source>
        <dbReference type="Proteomes" id="UP000507222"/>
    </source>
</evidence>
<dbReference type="Proteomes" id="UP000507222">
    <property type="component" value="Unassembled WGS sequence"/>
</dbReference>
<accession>A0A6J5TJN8</accession>
<dbReference type="Pfam" id="PF08268">
    <property type="entry name" value="FBA_3"/>
    <property type="match status" value="1"/>
</dbReference>
<dbReference type="InterPro" id="IPR036047">
    <property type="entry name" value="F-box-like_dom_sf"/>
</dbReference>
<dbReference type="Pfam" id="PF00646">
    <property type="entry name" value="F-box"/>
    <property type="match status" value="1"/>
</dbReference>
<feature type="region of interest" description="Disordered" evidence="1">
    <location>
        <begin position="1"/>
        <end position="23"/>
    </location>
</feature>
<dbReference type="PROSITE" id="PS50181">
    <property type="entry name" value="FBOX"/>
    <property type="match status" value="1"/>
</dbReference>
<dbReference type="PANTHER" id="PTHR31672:SF13">
    <property type="entry name" value="F-BOX PROTEIN CPR30-LIKE"/>
    <property type="match status" value="1"/>
</dbReference>
<dbReference type="InterPro" id="IPR001810">
    <property type="entry name" value="F-box_dom"/>
</dbReference>
<organism evidence="3 4">
    <name type="scientific">Prunus armeniaca</name>
    <name type="common">Apricot</name>
    <name type="synonym">Armeniaca vulgaris</name>
    <dbReference type="NCBI Taxonomy" id="36596"/>
    <lineage>
        <taxon>Eukaryota</taxon>
        <taxon>Viridiplantae</taxon>
        <taxon>Streptophyta</taxon>
        <taxon>Embryophyta</taxon>
        <taxon>Tracheophyta</taxon>
        <taxon>Spermatophyta</taxon>
        <taxon>Magnoliopsida</taxon>
        <taxon>eudicotyledons</taxon>
        <taxon>Gunneridae</taxon>
        <taxon>Pentapetalae</taxon>
        <taxon>rosids</taxon>
        <taxon>fabids</taxon>
        <taxon>Rosales</taxon>
        <taxon>Rosaceae</taxon>
        <taxon>Amygdaloideae</taxon>
        <taxon>Amygdaleae</taxon>
        <taxon>Prunus</taxon>
    </lineage>
</organism>
<evidence type="ECO:0000313" key="3">
    <source>
        <dbReference type="EMBL" id="CAB4263185.1"/>
    </source>
</evidence>
<protein>
    <recommendedName>
        <fullName evidence="2">F-box domain-containing protein</fullName>
    </recommendedName>
</protein>
<name>A0A6J5TJN8_PRUAR</name>